<evidence type="ECO:0000259" key="14">
    <source>
        <dbReference type="Pfam" id="PF21180"/>
    </source>
</evidence>
<dbReference type="OMA" id="IETAGMF"/>
<evidence type="ECO:0000256" key="2">
    <source>
        <dbReference type="ARBA" id="ARBA00001946"/>
    </source>
</evidence>
<dbReference type="Gene3D" id="3.40.1360.10">
    <property type="match status" value="1"/>
</dbReference>
<keyword evidence="6" id="KW-0479">Metal-binding</keyword>
<dbReference type="Proteomes" id="UP000054270">
    <property type="component" value="Unassembled WGS sequence"/>
</dbReference>
<evidence type="ECO:0000259" key="13">
    <source>
        <dbReference type="Pfam" id="PF04406"/>
    </source>
</evidence>
<dbReference type="OrthoDB" id="5377392at2759"/>
<evidence type="ECO:0000256" key="11">
    <source>
        <dbReference type="ARBA" id="ARBA00023242"/>
    </source>
</evidence>
<evidence type="ECO:0000313" key="15">
    <source>
        <dbReference type="EMBL" id="KJA20085.1"/>
    </source>
</evidence>
<comment type="subcellular location">
    <subcellularLocation>
        <location evidence="3">Nucleus</location>
    </subcellularLocation>
</comment>
<evidence type="ECO:0000313" key="16">
    <source>
        <dbReference type="Proteomes" id="UP000054270"/>
    </source>
</evidence>
<comment type="similarity">
    <text evidence="4 12">Belongs to the TOP6A family.</text>
</comment>
<dbReference type="CDD" id="cd00223">
    <property type="entry name" value="TOPRIM_TopoIIB_SPO"/>
    <property type="match status" value="1"/>
</dbReference>
<dbReference type="GO" id="GO:0007131">
    <property type="term" value="P:reciprocal meiotic recombination"/>
    <property type="evidence" value="ECO:0007669"/>
    <property type="project" value="TreeGrafter"/>
</dbReference>
<gene>
    <name evidence="15" type="ORF">HYPSUDRAFT_839020</name>
</gene>
<dbReference type="GO" id="GO:0005524">
    <property type="term" value="F:ATP binding"/>
    <property type="evidence" value="ECO:0007669"/>
    <property type="project" value="InterPro"/>
</dbReference>
<dbReference type="PROSITE" id="PS52041">
    <property type="entry name" value="TOPO_IIB"/>
    <property type="match status" value="1"/>
</dbReference>
<evidence type="ECO:0000256" key="7">
    <source>
        <dbReference type="ARBA" id="ARBA00022842"/>
    </source>
</evidence>
<comment type="catalytic activity">
    <reaction evidence="1 12">
        <text>ATP-dependent breakage, passage and rejoining of double-stranded DNA.</text>
        <dbReference type="EC" id="5.6.2.2"/>
    </reaction>
</comment>
<reference evidence="16" key="1">
    <citation type="submission" date="2014-04" db="EMBL/GenBank/DDBJ databases">
        <title>Evolutionary Origins and Diversification of the Mycorrhizal Mutualists.</title>
        <authorList>
            <consortium name="DOE Joint Genome Institute"/>
            <consortium name="Mycorrhizal Genomics Consortium"/>
            <person name="Kohler A."/>
            <person name="Kuo A."/>
            <person name="Nagy L.G."/>
            <person name="Floudas D."/>
            <person name="Copeland A."/>
            <person name="Barry K.W."/>
            <person name="Cichocki N."/>
            <person name="Veneault-Fourrey C."/>
            <person name="LaButti K."/>
            <person name="Lindquist E.A."/>
            <person name="Lipzen A."/>
            <person name="Lundell T."/>
            <person name="Morin E."/>
            <person name="Murat C."/>
            <person name="Riley R."/>
            <person name="Ohm R."/>
            <person name="Sun H."/>
            <person name="Tunlid A."/>
            <person name="Henrissat B."/>
            <person name="Grigoriev I.V."/>
            <person name="Hibbett D.S."/>
            <person name="Martin F."/>
        </authorList>
    </citation>
    <scope>NUCLEOTIDE SEQUENCE [LARGE SCALE GENOMIC DNA]</scope>
    <source>
        <strain evidence="16">FD-334 SS-4</strain>
    </source>
</reference>
<dbReference type="STRING" id="945553.A0A0D2PJC4"/>
<dbReference type="PRINTS" id="PR01551">
    <property type="entry name" value="SPO11HOMOLOG"/>
</dbReference>
<dbReference type="PRINTS" id="PR01550">
    <property type="entry name" value="TOP6AFAMILY"/>
</dbReference>
<dbReference type="GO" id="GO:0003677">
    <property type="term" value="F:DNA binding"/>
    <property type="evidence" value="ECO:0007669"/>
    <property type="project" value="UniProtKB-UniRule"/>
</dbReference>
<dbReference type="GO" id="GO:0042138">
    <property type="term" value="P:meiotic DNA double-strand break formation"/>
    <property type="evidence" value="ECO:0007669"/>
    <property type="project" value="InterPro"/>
</dbReference>
<dbReference type="AlphaFoldDB" id="A0A0D2PJC4"/>
<evidence type="ECO:0000256" key="4">
    <source>
        <dbReference type="ARBA" id="ARBA00006559"/>
    </source>
</evidence>
<sequence length="375" mass="41790">MSETSERQLSRADYKIELTLADRRKEDIDGICGTKVLRYPKKCNTGSAKGFAQLFKVLDLAHEAKLSGVPMTKRDIYYRDVSLFKTQKVVDSLVDDIAATFMLERSDLNIRSSSKGLICGSGLSITLLSGEVICCNDTEGSLIPAGEDVEAFSVDDTVAWVLLVEKEAVFQTLCRLQICTNKSLPGPGILITGKGYPDVATRHIVKSLSDALPRRIPVMALVDGDPYGLDILSVYKYGSRGMQHENDKLAARRIKWLGIWASELERLGIKKDDLLPITLHDQKKAYSILRHRNTPLPRRWIKELQHMLHSRRKAEIEVLSGMRSEAIGIFEQNNILDGSVTPQETTYNPHGLLIQYLTSKISDCVASASSHKTES</sequence>
<keyword evidence="16" id="KW-1185">Reference proteome</keyword>
<dbReference type="Pfam" id="PF04406">
    <property type="entry name" value="TP6A_N"/>
    <property type="match status" value="1"/>
</dbReference>
<feature type="domain" description="Spo11/DNA topoisomerase VI subunit A N-terminal" evidence="13">
    <location>
        <begin position="50"/>
        <end position="110"/>
    </location>
</feature>
<keyword evidence="9 12" id="KW-0238">DNA-binding</keyword>
<feature type="active site" description="O-(5'-phospho-DNA)-tyrosine intermediate" evidence="12">
    <location>
        <position position="78"/>
    </location>
</feature>
<dbReference type="InterPro" id="IPR034136">
    <property type="entry name" value="TOPRIM_Topo6A/Spo11"/>
</dbReference>
<keyword evidence="11" id="KW-0539">Nucleus</keyword>
<evidence type="ECO:0000256" key="6">
    <source>
        <dbReference type="ARBA" id="ARBA00022723"/>
    </source>
</evidence>
<dbReference type="EMBL" id="KN817571">
    <property type="protein sequence ID" value="KJA20085.1"/>
    <property type="molecule type" value="Genomic_DNA"/>
</dbReference>
<feature type="domain" description="Topoisomerase 6 subunit A/Spo11 TOPRIM" evidence="14">
    <location>
        <begin position="160"/>
        <end position="323"/>
    </location>
</feature>
<name>A0A0D2PJC4_HYPSF</name>
<keyword evidence="8 12" id="KW-0799">Topoisomerase</keyword>
<evidence type="ECO:0000256" key="9">
    <source>
        <dbReference type="ARBA" id="ARBA00023125"/>
    </source>
</evidence>
<dbReference type="Gene3D" id="1.10.10.10">
    <property type="entry name" value="Winged helix-like DNA-binding domain superfamily/Winged helix DNA-binding domain"/>
    <property type="match status" value="1"/>
</dbReference>
<dbReference type="PANTHER" id="PTHR10848">
    <property type="entry name" value="MEIOTIC RECOMBINATION PROTEIN SPO11"/>
    <property type="match status" value="1"/>
</dbReference>
<proteinExistence type="inferred from homology"/>
<dbReference type="InterPro" id="IPR002815">
    <property type="entry name" value="Spo11/TopoVI_A"/>
</dbReference>
<dbReference type="InterPro" id="IPR013048">
    <property type="entry name" value="Meiotic_Spo11"/>
</dbReference>
<keyword evidence="10 12" id="KW-0413">Isomerase</keyword>
<dbReference type="GO" id="GO:0000228">
    <property type="term" value="C:nuclear chromosome"/>
    <property type="evidence" value="ECO:0007669"/>
    <property type="project" value="TreeGrafter"/>
</dbReference>
<dbReference type="InterPro" id="IPR013049">
    <property type="entry name" value="Spo11/TopoVI_A_N"/>
</dbReference>
<accession>A0A0D2PJC4</accession>
<evidence type="ECO:0000256" key="1">
    <source>
        <dbReference type="ARBA" id="ARBA00000185"/>
    </source>
</evidence>
<protein>
    <recommendedName>
        <fullName evidence="5">DNA topoisomerase (ATP-hydrolyzing)</fullName>
        <ecNumber evidence="5">5.6.2.2</ecNumber>
    </recommendedName>
</protein>
<keyword evidence="7" id="KW-0460">Magnesium</keyword>
<dbReference type="Pfam" id="PF21180">
    <property type="entry name" value="TOP6A-Spo11_Toprim"/>
    <property type="match status" value="1"/>
</dbReference>
<evidence type="ECO:0000256" key="5">
    <source>
        <dbReference type="ARBA" id="ARBA00012895"/>
    </source>
</evidence>
<evidence type="ECO:0000256" key="12">
    <source>
        <dbReference type="PROSITE-ProRule" id="PRU01385"/>
    </source>
</evidence>
<evidence type="ECO:0000256" key="3">
    <source>
        <dbReference type="ARBA" id="ARBA00004123"/>
    </source>
</evidence>
<dbReference type="GO" id="GO:0003918">
    <property type="term" value="F:DNA topoisomerase type II (double strand cut, ATP-hydrolyzing) activity"/>
    <property type="evidence" value="ECO:0007669"/>
    <property type="project" value="UniProtKB-UniRule"/>
</dbReference>
<comment type="cofactor">
    <cofactor evidence="2">
        <name>Mg(2+)</name>
        <dbReference type="ChEBI" id="CHEBI:18420"/>
    </cofactor>
</comment>
<dbReference type="GO" id="GO:0000706">
    <property type="term" value="P:meiotic DNA double-strand break processing"/>
    <property type="evidence" value="ECO:0007669"/>
    <property type="project" value="TreeGrafter"/>
</dbReference>
<dbReference type="GO" id="GO:0046872">
    <property type="term" value="F:metal ion binding"/>
    <property type="evidence" value="ECO:0007669"/>
    <property type="project" value="UniProtKB-KW"/>
</dbReference>
<evidence type="ECO:0000256" key="8">
    <source>
        <dbReference type="ARBA" id="ARBA00023029"/>
    </source>
</evidence>
<organism evidence="15 16">
    <name type="scientific">Hypholoma sublateritium (strain FD-334 SS-4)</name>
    <dbReference type="NCBI Taxonomy" id="945553"/>
    <lineage>
        <taxon>Eukaryota</taxon>
        <taxon>Fungi</taxon>
        <taxon>Dikarya</taxon>
        <taxon>Basidiomycota</taxon>
        <taxon>Agaricomycotina</taxon>
        <taxon>Agaricomycetes</taxon>
        <taxon>Agaricomycetidae</taxon>
        <taxon>Agaricales</taxon>
        <taxon>Agaricineae</taxon>
        <taxon>Strophariaceae</taxon>
        <taxon>Hypholoma</taxon>
    </lineage>
</organism>
<evidence type="ECO:0000256" key="10">
    <source>
        <dbReference type="ARBA" id="ARBA00023235"/>
    </source>
</evidence>
<dbReference type="InterPro" id="IPR036388">
    <property type="entry name" value="WH-like_DNA-bd_sf"/>
</dbReference>
<dbReference type="SUPFAM" id="SSF56726">
    <property type="entry name" value="DNA topoisomerase IV, alpha subunit"/>
    <property type="match status" value="1"/>
</dbReference>
<dbReference type="PANTHER" id="PTHR10848:SF0">
    <property type="entry name" value="MEIOTIC RECOMBINATION PROTEIN SPO11"/>
    <property type="match status" value="1"/>
</dbReference>
<dbReference type="InterPro" id="IPR036078">
    <property type="entry name" value="Spo11/TopoVI_A_sf"/>
</dbReference>
<dbReference type="EC" id="5.6.2.2" evidence="5"/>